<sequence length="117" mass="12986">MSTSTEPFDHNYLNALSREGIDLPTFVRGWRCSMDEDLVRLHGLRDQHDIEGLRASLHRLSGTVGLVGARSLMEALQGASATLQQYEAGAIDVLVKRSRNLMMQLDEAIGPHRSAVR</sequence>
<accession>A0ABM8RDL4</accession>
<evidence type="ECO:0000313" key="2">
    <source>
        <dbReference type="Proteomes" id="UP000672526"/>
    </source>
</evidence>
<dbReference type="Proteomes" id="UP000672526">
    <property type="component" value="Unassembled WGS sequence"/>
</dbReference>
<dbReference type="InterPro" id="IPR036641">
    <property type="entry name" value="HPT_dom_sf"/>
</dbReference>
<evidence type="ECO:0000313" key="1">
    <source>
        <dbReference type="EMBL" id="CAE6747296.1"/>
    </source>
</evidence>
<organism evidence="1 2">
    <name type="scientific">Paraburkholderia haematera</name>
    <dbReference type="NCBI Taxonomy" id="2793077"/>
    <lineage>
        <taxon>Bacteria</taxon>
        <taxon>Pseudomonadati</taxon>
        <taxon>Pseudomonadota</taxon>
        <taxon>Betaproteobacteria</taxon>
        <taxon>Burkholderiales</taxon>
        <taxon>Burkholderiaceae</taxon>
        <taxon>Paraburkholderia</taxon>
    </lineage>
</organism>
<name>A0ABM8RDL4_9BURK</name>
<comment type="caution">
    <text evidence="1">The sequence shown here is derived from an EMBL/GenBank/DDBJ whole genome shotgun (WGS) entry which is preliminary data.</text>
</comment>
<dbReference type="SUPFAM" id="SSF47226">
    <property type="entry name" value="Histidine-containing phosphotransfer domain, HPT domain"/>
    <property type="match status" value="1"/>
</dbReference>
<dbReference type="RefSeq" id="WP_211611807.1">
    <property type="nucleotide sequence ID" value="NZ_CAJNBK010000006.1"/>
</dbReference>
<evidence type="ECO:0008006" key="3">
    <source>
        <dbReference type="Google" id="ProtNLM"/>
    </source>
</evidence>
<dbReference type="Gene3D" id="1.20.120.160">
    <property type="entry name" value="HPT domain"/>
    <property type="match status" value="1"/>
</dbReference>
<dbReference type="EMBL" id="CAJNBK010000006">
    <property type="protein sequence ID" value="CAE6747296.1"/>
    <property type="molecule type" value="Genomic_DNA"/>
</dbReference>
<reference evidence="1 2" key="1">
    <citation type="submission" date="2021-02" db="EMBL/GenBank/DDBJ databases">
        <authorList>
            <person name="Vanwijnsberghe S."/>
        </authorList>
    </citation>
    <scope>NUCLEOTIDE SEQUENCE [LARGE SCALE GENOMIC DNA]</scope>
    <source>
        <strain evidence="1 2">LMG 31837</strain>
    </source>
</reference>
<gene>
    <name evidence="1" type="ORF">R69888_02800</name>
</gene>
<protein>
    <recommendedName>
        <fullName evidence="3">Hpt domain-containing protein</fullName>
    </recommendedName>
</protein>
<proteinExistence type="predicted"/>
<keyword evidence="2" id="KW-1185">Reference proteome</keyword>